<evidence type="ECO:0000256" key="3">
    <source>
        <dbReference type="ARBA" id="ARBA00022705"/>
    </source>
</evidence>
<dbReference type="InterPro" id="IPR013719">
    <property type="entry name" value="RTT106/SPT16-like_middle_dom"/>
</dbReference>
<evidence type="ECO:0000259" key="13">
    <source>
        <dbReference type="SMART" id="SM01286"/>
    </source>
</evidence>
<dbReference type="SMART" id="SM01287">
    <property type="entry name" value="Rtt106"/>
    <property type="match status" value="1"/>
</dbReference>
<dbReference type="Gene3D" id="2.30.29.30">
    <property type="entry name" value="Pleckstrin-homology domain (PH domain)/Phosphotyrosine-binding domain (PTB)"/>
    <property type="match status" value="1"/>
</dbReference>
<dbReference type="Proteomes" id="UP000740883">
    <property type="component" value="Unassembled WGS sequence"/>
</dbReference>
<dbReference type="PANTHER" id="PTHR13980">
    <property type="entry name" value="CDC68 RELATED"/>
    <property type="match status" value="1"/>
</dbReference>
<proteinExistence type="inferred from homology"/>
<evidence type="ECO:0000256" key="11">
    <source>
        <dbReference type="SAM" id="MobiDB-lite"/>
    </source>
</evidence>
<keyword evidence="3 10" id="KW-0235">DNA replication</keyword>
<evidence type="ECO:0000256" key="2">
    <source>
        <dbReference type="ARBA" id="ARBA00022454"/>
    </source>
</evidence>
<dbReference type="InterPro" id="IPR056595">
    <property type="entry name" value="Fact-SPT16_PH"/>
</dbReference>
<evidence type="ECO:0000256" key="7">
    <source>
        <dbReference type="ARBA" id="ARBA00023163"/>
    </source>
</evidence>
<reference evidence="15 16" key="1">
    <citation type="journal article" date="2020" name="Genome Biol. Evol.">
        <title>Comparative genomics of strictly vertically transmitted, feminizing microsporidia endosymbionts of amphipod crustaceans.</title>
        <authorList>
            <person name="Cormier A."/>
            <person name="Chebbi M.A."/>
            <person name="Giraud I."/>
            <person name="Wattier R."/>
            <person name="Teixeira M."/>
            <person name="Gilbert C."/>
            <person name="Rigaud T."/>
            <person name="Cordaux R."/>
        </authorList>
    </citation>
    <scope>NUCLEOTIDE SEQUENCE [LARGE SCALE GENOMIC DNA]</scope>
    <source>
        <strain evidence="15 16">Ou3-Ou53</strain>
    </source>
</reference>
<sequence length="844" mass="97324">MSQIKLDSSKFLKRKKKLEEIVSMPLMIMVGNATDLDEVTNNSALCTYVMGYEFVKSIIILDKTTKIFSRKKQVEMMASLPDCETYVINKDLSNMDELIKIISQYPKLAILRDKDQDEEFVSRILKKCNTVDVLDDLLKKMIIKEDSDIENCKKAGTVVTHIIKNCTEMLKDGVLDAGSIEEILCRDIAGLDTDLLDFCYTPEITKYSLKVGIRYDGLCAEGSRTVFSDMNILYNAQKYILGLIKPGSSSKMIYNKCEEYFKNNDLVIDKNFIYTTGLVNNEVSFEEDFTLENGVVFVISLKNTPENEENAMILTNTFVLRDKPVYLTQEDKSEDYLDSRPRFRDKKKEFELDIRRKEHQKELLDKLIAEQLAFYKSKSKKDSSSEKEDKIKTYAKESLVPRRGSVVVDHSAFAVVVPISEYSVPFHISLIKSAVVVNENILKLNFNIEKKAMKTVDYNINSERLTLIKTINITTNEARSIHDQIQELKIKYSASSDKDLVKQDVLVEKTKKIALEGVFVRTDIKTAARKKKAGNLELHENGFRFAEDKLDILFSNIRHVYFLRGDIQNKTILHFHLFHPILVNNKKTKNIQFYAEASTNYTYNTQKRGDEQMEYIIEKEEEDRQRRLNRDFETFVSKVESSTSLKVQTPKDGFYGVHAREAVVFQQTHESIVSLHEQPFFVLSLEDVEIVNFERVVYNVKTADVIFILKDKSLPPSKILSIETSYMGKLKDFLDSNNIVYMETVFNIQWKAVLNEILEDPISFYESGGWVELMVDDRPEDDNKTDEDSEDEVSEDEEITTSEEEASSETSYDVSDDINSDSSDSSDDETDEDSSEEHEKRYKR</sequence>
<dbReference type="InterPro" id="IPR013953">
    <property type="entry name" value="FACT_SPT16_M"/>
</dbReference>
<evidence type="ECO:0000313" key="16">
    <source>
        <dbReference type="Proteomes" id="UP000740883"/>
    </source>
</evidence>
<evidence type="ECO:0000256" key="10">
    <source>
        <dbReference type="RuleBase" id="RU367052"/>
    </source>
</evidence>
<evidence type="ECO:0000256" key="4">
    <source>
        <dbReference type="ARBA" id="ARBA00022763"/>
    </source>
</evidence>
<dbReference type="EMBL" id="SBJO01000150">
    <property type="protein sequence ID" value="KAF9762634.1"/>
    <property type="molecule type" value="Genomic_DNA"/>
</dbReference>
<feature type="domain" description="Histone chaperone RTT106/FACT complex subunit SPT16-like middle" evidence="14">
    <location>
        <begin position="654"/>
        <end position="744"/>
    </location>
</feature>
<evidence type="ECO:0000256" key="8">
    <source>
        <dbReference type="ARBA" id="ARBA00023204"/>
    </source>
</evidence>
<dbReference type="GO" id="GO:0031491">
    <property type="term" value="F:nucleosome binding"/>
    <property type="evidence" value="ECO:0007669"/>
    <property type="project" value="TreeGrafter"/>
</dbReference>
<keyword evidence="16" id="KW-1185">Reference proteome</keyword>
<keyword evidence="5 10" id="KW-0805">Transcription regulation</keyword>
<dbReference type="Pfam" id="PF08512">
    <property type="entry name" value="Rttp106-like_middle"/>
    <property type="match status" value="1"/>
</dbReference>
<dbReference type="AlphaFoldDB" id="A0A9P6GYP2"/>
<evidence type="ECO:0000256" key="5">
    <source>
        <dbReference type="ARBA" id="ARBA00023015"/>
    </source>
</evidence>
<comment type="caution">
    <text evidence="15">The sequence shown here is derived from an EMBL/GenBank/DDBJ whole genome shotgun (WGS) entry which is preliminary data.</text>
</comment>
<feature type="domain" description="FACT complex subunit SPT16 N-terminal lobe" evidence="12">
    <location>
        <begin position="6"/>
        <end position="137"/>
    </location>
</feature>
<comment type="function">
    <text evidence="10">Component of the FACT complex, a general chromatin factor that acts to reorganize nucleosomes. The FACT complex is involved in multiple processes that require DNA as a template such as mRNA elongation, DNA replication and DNA repair. During transcription elongation the FACT complex acts as a histone chaperone that both destabilizes and restores nucleosomal structure. It facilitates the passage of RNA polymerase II and transcription by promoting the dissociation of one histone H2A-H2B dimer from the nucleosome, then subsequently promotes the reestablishment of the nucleosome following the passage of RNA polymerase II.</text>
</comment>
<dbReference type="InterPro" id="IPR040258">
    <property type="entry name" value="Spt16"/>
</dbReference>
<dbReference type="SUPFAM" id="SSF55920">
    <property type="entry name" value="Creatinase/aminopeptidase"/>
    <property type="match status" value="1"/>
</dbReference>
<dbReference type="OrthoDB" id="10251642at2759"/>
<keyword evidence="9 10" id="KW-0539">Nucleus</keyword>
<keyword evidence="7 10" id="KW-0804">Transcription</keyword>
<feature type="compositionally biased region" description="Acidic residues" evidence="11">
    <location>
        <begin position="814"/>
        <end position="836"/>
    </location>
</feature>
<dbReference type="InterPro" id="IPR011993">
    <property type="entry name" value="PH-like_dom_sf"/>
</dbReference>
<dbReference type="Gene3D" id="2.30.29.150">
    <property type="match status" value="1"/>
</dbReference>
<dbReference type="GO" id="GO:0006281">
    <property type="term" value="P:DNA repair"/>
    <property type="evidence" value="ECO:0007669"/>
    <property type="project" value="UniProtKB-UniRule"/>
</dbReference>
<dbReference type="GO" id="GO:0006260">
    <property type="term" value="P:DNA replication"/>
    <property type="evidence" value="ECO:0007669"/>
    <property type="project" value="UniProtKB-KW"/>
</dbReference>
<organism evidence="15 16">
    <name type="scientific">Nosema granulosis</name>
    <dbReference type="NCBI Taxonomy" id="83296"/>
    <lineage>
        <taxon>Eukaryota</taxon>
        <taxon>Fungi</taxon>
        <taxon>Fungi incertae sedis</taxon>
        <taxon>Microsporidia</taxon>
        <taxon>Nosematidae</taxon>
        <taxon>Nosema</taxon>
    </lineage>
</organism>
<keyword evidence="6" id="KW-0175">Coiled coil</keyword>
<evidence type="ECO:0000256" key="6">
    <source>
        <dbReference type="ARBA" id="ARBA00023054"/>
    </source>
</evidence>
<evidence type="ECO:0000259" key="12">
    <source>
        <dbReference type="SMART" id="SM01285"/>
    </source>
</evidence>
<accession>A0A9P6GYP2</accession>
<dbReference type="GO" id="GO:0006368">
    <property type="term" value="P:transcription elongation by RNA polymerase II"/>
    <property type="evidence" value="ECO:0007669"/>
    <property type="project" value="TreeGrafter"/>
</dbReference>
<dbReference type="Gene3D" id="2.30.29.210">
    <property type="entry name" value="FACT complex subunit Spt16p/Cdc68p"/>
    <property type="match status" value="1"/>
</dbReference>
<feature type="compositionally biased region" description="Acidic residues" evidence="11">
    <location>
        <begin position="778"/>
        <end position="807"/>
    </location>
</feature>
<protein>
    <recommendedName>
        <fullName evidence="10">FACT complex subunit</fullName>
    </recommendedName>
</protein>
<dbReference type="InterPro" id="IPR029148">
    <property type="entry name" value="FACT-SPT16_Nlobe"/>
</dbReference>
<dbReference type="Pfam" id="PF08644">
    <property type="entry name" value="SPT16"/>
    <property type="match status" value="1"/>
</dbReference>
<keyword evidence="4 10" id="KW-0227">DNA damage</keyword>
<dbReference type="InterPro" id="IPR000994">
    <property type="entry name" value="Pept_M24"/>
</dbReference>
<dbReference type="Pfam" id="PF00557">
    <property type="entry name" value="Peptidase_M24"/>
    <property type="match status" value="1"/>
</dbReference>
<dbReference type="Pfam" id="PF24824">
    <property type="entry name" value="PH_SPT16"/>
    <property type="match status" value="1"/>
</dbReference>
<dbReference type="SMART" id="SM01286">
    <property type="entry name" value="SPT16"/>
    <property type="match status" value="1"/>
</dbReference>
<dbReference type="PANTHER" id="PTHR13980:SF15">
    <property type="entry name" value="FACT COMPLEX SUBUNIT SPT16"/>
    <property type="match status" value="1"/>
</dbReference>
<evidence type="ECO:0000256" key="1">
    <source>
        <dbReference type="ARBA" id="ARBA00010779"/>
    </source>
</evidence>
<keyword evidence="2 10" id="KW-0158">Chromosome</keyword>
<dbReference type="InterPro" id="IPR036005">
    <property type="entry name" value="Creatinase/aminopeptidase-like"/>
</dbReference>
<evidence type="ECO:0000259" key="14">
    <source>
        <dbReference type="SMART" id="SM01287"/>
    </source>
</evidence>
<dbReference type="SMART" id="SM01285">
    <property type="entry name" value="FACT-Spt16_Nlob"/>
    <property type="match status" value="1"/>
</dbReference>
<evidence type="ECO:0000313" key="15">
    <source>
        <dbReference type="EMBL" id="KAF9762634.1"/>
    </source>
</evidence>
<name>A0A9P6GYP2_9MICR</name>
<dbReference type="Gene3D" id="3.40.350.10">
    <property type="entry name" value="Creatinase/prolidase N-terminal domain"/>
    <property type="match status" value="1"/>
</dbReference>
<evidence type="ECO:0000256" key="9">
    <source>
        <dbReference type="ARBA" id="ARBA00023242"/>
    </source>
</evidence>
<keyword evidence="8 10" id="KW-0234">DNA repair</keyword>
<feature type="domain" description="FACT complex subunit SPT16 middle" evidence="13">
    <location>
        <begin position="406"/>
        <end position="545"/>
    </location>
</feature>
<dbReference type="GO" id="GO:0035101">
    <property type="term" value="C:FACT complex"/>
    <property type="evidence" value="ECO:0007669"/>
    <property type="project" value="UniProtKB-UniRule"/>
</dbReference>
<dbReference type="InterPro" id="IPR029149">
    <property type="entry name" value="Creatin/AminoP/Spt16_N"/>
</dbReference>
<comment type="subunit">
    <text evidence="10">Component of the FACT complex.</text>
</comment>
<comment type="similarity">
    <text evidence="1 10">Belongs to the peptidase M24 family. SPT16 subfamily.</text>
</comment>
<comment type="subcellular location">
    <subcellularLocation>
        <location evidence="10">Nucleus</location>
    </subcellularLocation>
    <subcellularLocation>
        <location evidence="10">Chromosome</location>
    </subcellularLocation>
</comment>
<gene>
    <name evidence="15" type="primary">spt16</name>
    <name evidence="15" type="ORF">NGRA_1881</name>
</gene>
<feature type="region of interest" description="Disordered" evidence="11">
    <location>
        <begin position="776"/>
        <end position="844"/>
    </location>
</feature>